<dbReference type="EMBL" id="GGFJ01013302">
    <property type="protein sequence ID" value="MBW62443.1"/>
    <property type="molecule type" value="Transcribed_RNA"/>
</dbReference>
<accession>A0A2M4CAU1</accession>
<proteinExistence type="predicted"/>
<feature type="signal peptide" evidence="1">
    <location>
        <begin position="1"/>
        <end position="16"/>
    </location>
</feature>
<keyword evidence="1" id="KW-0732">Signal</keyword>
<sequence>MSVCVCVCVCATSCLDITVTPDTPLQPPTLSHRKFTSGVGCVFSLSANRSQDEKKGNFSHFHAIVFPWPELGKGLGARSLPLPR</sequence>
<evidence type="ECO:0000256" key="1">
    <source>
        <dbReference type="SAM" id="SignalP"/>
    </source>
</evidence>
<feature type="chain" id="PRO_5014999155" evidence="1">
    <location>
        <begin position="17"/>
        <end position="84"/>
    </location>
</feature>
<dbReference type="AlphaFoldDB" id="A0A2M4CAU1"/>
<evidence type="ECO:0000313" key="2">
    <source>
        <dbReference type="EMBL" id="MBW62443.1"/>
    </source>
</evidence>
<name>A0A2M4CAU1_9DIPT</name>
<protein>
    <submittedName>
        <fullName evidence="2">Putative secreted protein</fullName>
    </submittedName>
</protein>
<reference evidence="2" key="1">
    <citation type="submission" date="2018-01" db="EMBL/GenBank/DDBJ databases">
        <title>An insight into the sialome of Amazonian anophelines.</title>
        <authorList>
            <person name="Ribeiro J.M."/>
            <person name="Scarpassa V."/>
            <person name="Calvo E."/>
        </authorList>
    </citation>
    <scope>NUCLEOTIDE SEQUENCE</scope>
    <source>
        <tissue evidence="2">Salivary glands</tissue>
    </source>
</reference>
<organism evidence="2">
    <name type="scientific">Anopheles marajoara</name>
    <dbReference type="NCBI Taxonomy" id="58244"/>
    <lineage>
        <taxon>Eukaryota</taxon>
        <taxon>Metazoa</taxon>
        <taxon>Ecdysozoa</taxon>
        <taxon>Arthropoda</taxon>
        <taxon>Hexapoda</taxon>
        <taxon>Insecta</taxon>
        <taxon>Pterygota</taxon>
        <taxon>Neoptera</taxon>
        <taxon>Endopterygota</taxon>
        <taxon>Diptera</taxon>
        <taxon>Nematocera</taxon>
        <taxon>Culicoidea</taxon>
        <taxon>Culicidae</taxon>
        <taxon>Anophelinae</taxon>
        <taxon>Anopheles</taxon>
    </lineage>
</organism>